<evidence type="ECO:0000313" key="2">
    <source>
        <dbReference type="Proteomes" id="UP000076858"/>
    </source>
</evidence>
<organism evidence="1 2">
    <name type="scientific">Daphnia magna</name>
    <dbReference type="NCBI Taxonomy" id="35525"/>
    <lineage>
        <taxon>Eukaryota</taxon>
        <taxon>Metazoa</taxon>
        <taxon>Ecdysozoa</taxon>
        <taxon>Arthropoda</taxon>
        <taxon>Crustacea</taxon>
        <taxon>Branchiopoda</taxon>
        <taxon>Diplostraca</taxon>
        <taxon>Cladocera</taxon>
        <taxon>Anomopoda</taxon>
        <taxon>Daphniidae</taxon>
        <taxon>Daphnia</taxon>
    </lineage>
</organism>
<accession>A0A164PNH1</accession>
<reference evidence="1 2" key="1">
    <citation type="submission" date="2016-03" db="EMBL/GenBank/DDBJ databases">
        <title>EvidentialGene: Evidence-directed Construction of Genes on Genomes.</title>
        <authorList>
            <person name="Gilbert D.G."/>
            <person name="Choi J.-H."/>
            <person name="Mockaitis K."/>
            <person name="Colbourne J."/>
            <person name="Pfrender M."/>
        </authorList>
    </citation>
    <scope>NUCLEOTIDE SEQUENCE [LARGE SCALE GENOMIC DNA]</scope>
    <source>
        <strain evidence="1 2">Xinb3</strain>
        <tissue evidence="1">Complete organism</tissue>
    </source>
</reference>
<keyword evidence="2" id="KW-1185">Reference proteome</keyword>
<gene>
    <name evidence="1" type="ORF">APZ42_029532</name>
</gene>
<sequence>MHRTSKSKPKRLISRPFLGGEPLKLIERGDAKIYKESNRDSLIERQVGPVRKIKGEQVNQRK</sequence>
<proteinExistence type="predicted"/>
<dbReference type="Proteomes" id="UP000076858">
    <property type="component" value="Unassembled WGS sequence"/>
</dbReference>
<evidence type="ECO:0000313" key="1">
    <source>
        <dbReference type="EMBL" id="KZS06993.1"/>
    </source>
</evidence>
<name>A0A164PNH1_9CRUS</name>
<dbReference type="EMBL" id="LRGB01002580">
    <property type="protein sequence ID" value="KZS06993.1"/>
    <property type="molecule type" value="Genomic_DNA"/>
</dbReference>
<comment type="caution">
    <text evidence="1">The sequence shown here is derived from an EMBL/GenBank/DDBJ whole genome shotgun (WGS) entry which is preliminary data.</text>
</comment>
<dbReference type="AlphaFoldDB" id="A0A164PNH1"/>
<protein>
    <submittedName>
        <fullName evidence="1">Uncharacterized protein</fullName>
    </submittedName>
</protein>